<dbReference type="PANTHER" id="PTHR46825">
    <property type="entry name" value="D-ALANYL-D-ALANINE-CARBOXYPEPTIDASE/ENDOPEPTIDASE AMPH"/>
    <property type="match status" value="1"/>
</dbReference>
<evidence type="ECO:0000259" key="2">
    <source>
        <dbReference type="Pfam" id="PF00144"/>
    </source>
</evidence>
<keyword evidence="1" id="KW-0732">Signal</keyword>
<dbReference type="SUPFAM" id="SSF56601">
    <property type="entry name" value="beta-lactamase/transpeptidase-like"/>
    <property type="match status" value="1"/>
</dbReference>
<dbReference type="PANTHER" id="PTHR46825:SF9">
    <property type="entry name" value="BETA-LACTAMASE-RELATED DOMAIN-CONTAINING PROTEIN"/>
    <property type="match status" value="1"/>
</dbReference>
<evidence type="ECO:0000256" key="1">
    <source>
        <dbReference type="SAM" id="SignalP"/>
    </source>
</evidence>
<reference evidence="4" key="1">
    <citation type="journal article" date="2019" name="Int. J. Syst. Evol. Microbiol.">
        <title>The Global Catalogue of Microorganisms (GCM) 10K type strain sequencing project: providing services to taxonomists for standard genome sequencing and annotation.</title>
        <authorList>
            <consortium name="The Broad Institute Genomics Platform"/>
            <consortium name="The Broad Institute Genome Sequencing Center for Infectious Disease"/>
            <person name="Wu L."/>
            <person name="Ma J."/>
        </authorList>
    </citation>
    <scope>NUCLEOTIDE SEQUENCE [LARGE SCALE GENOMIC DNA]</scope>
    <source>
        <strain evidence="4">CCUG 54356</strain>
    </source>
</reference>
<dbReference type="InterPro" id="IPR050491">
    <property type="entry name" value="AmpC-like"/>
</dbReference>
<dbReference type="Gene3D" id="3.40.710.10">
    <property type="entry name" value="DD-peptidase/beta-lactamase superfamily"/>
    <property type="match status" value="1"/>
</dbReference>
<feature type="signal peptide" evidence="1">
    <location>
        <begin position="1"/>
        <end position="44"/>
    </location>
</feature>
<dbReference type="Proteomes" id="UP001597264">
    <property type="component" value="Unassembled WGS sequence"/>
</dbReference>
<dbReference type="RefSeq" id="WP_230436201.1">
    <property type="nucleotide sequence ID" value="NZ_CP087715.1"/>
</dbReference>
<feature type="chain" id="PRO_5045615249" evidence="1">
    <location>
        <begin position="45"/>
        <end position="380"/>
    </location>
</feature>
<dbReference type="GO" id="GO:0016787">
    <property type="term" value="F:hydrolase activity"/>
    <property type="evidence" value="ECO:0007669"/>
    <property type="project" value="UniProtKB-KW"/>
</dbReference>
<dbReference type="InterPro" id="IPR001466">
    <property type="entry name" value="Beta-lactam-related"/>
</dbReference>
<keyword evidence="4" id="KW-1185">Reference proteome</keyword>
<organism evidence="3 4">
    <name type="scientific">Microbulbifer celer</name>
    <dbReference type="NCBI Taxonomy" id="435905"/>
    <lineage>
        <taxon>Bacteria</taxon>
        <taxon>Pseudomonadati</taxon>
        <taxon>Pseudomonadota</taxon>
        <taxon>Gammaproteobacteria</taxon>
        <taxon>Cellvibrionales</taxon>
        <taxon>Microbulbiferaceae</taxon>
        <taxon>Microbulbifer</taxon>
    </lineage>
</organism>
<dbReference type="EMBL" id="JBHTLR010000005">
    <property type="protein sequence ID" value="MFD1215960.1"/>
    <property type="molecule type" value="Genomic_DNA"/>
</dbReference>
<protein>
    <submittedName>
        <fullName evidence="3">Serine hydrolase domain-containing protein</fullName>
        <ecNumber evidence="3">3.-.-.-</ecNumber>
    </submittedName>
</protein>
<keyword evidence="3" id="KW-0378">Hydrolase</keyword>
<name>A0ABW3U5Y3_9GAMM</name>
<evidence type="ECO:0000313" key="4">
    <source>
        <dbReference type="Proteomes" id="UP001597264"/>
    </source>
</evidence>
<gene>
    <name evidence="3" type="ORF">ACFQ2X_05055</name>
</gene>
<proteinExistence type="predicted"/>
<dbReference type="Pfam" id="PF00144">
    <property type="entry name" value="Beta-lactamase"/>
    <property type="match status" value="1"/>
</dbReference>
<evidence type="ECO:0000313" key="3">
    <source>
        <dbReference type="EMBL" id="MFD1215960.1"/>
    </source>
</evidence>
<feature type="domain" description="Beta-lactamase-related" evidence="2">
    <location>
        <begin position="53"/>
        <end position="365"/>
    </location>
</feature>
<dbReference type="InterPro" id="IPR012338">
    <property type="entry name" value="Beta-lactam/transpept-like"/>
</dbReference>
<sequence>MTKTLLVTAIVSALASGCNSADVKVYPFKTFLLSLALLSQSVMATDNSAQMALDQTLAELRAEYQIPALAVSVIASGKLVYASGAGYTDEGQQLPVTGDTTFRIASISKLFTAQSIMQLVEAGKLKLSDPVSDYLPAFEDSPITIAQLLSHTAGIKDTVRPVEAGQRRSRANYLALIAAQGTPDTAAHTFEYSDTGFNLLGAVISAVADMPFEQYVQRHILAPSHMRHSGYYDGQQGTAPSAQPTYQGKMLTQAQQRPFDPSFYPSEGLVSSAGDLGLWLSATLSQDDRILGTSSYAQMLEPRADTPWGTIQVALAWQVYTKDDRFVARHPGSLRGYKSLLISYPQEGNGIVLLTNAAKAPRFEIADKLMQTLRSSGVWQ</sequence>
<accession>A0ABW3U5Y3</accession>
<comment type="caution">
    <text evidence="3">The sequence shown here is derived from an EMBL/GenBank/DDBJ whole genome shotgun (WGS) entry which is preliminary data.</text>
</comment>
<dbReference type="PROSITE" id="PS51257">
    <property type="entry name" value="PROKAR_LIPOPROTEIN"/>
    <property type="match status" value="1"/>
</dbReference>
<dbReference type="EC" id="3.-.-.-" evidence="3"/>